<dbReference type="RefSeq" id="WP_233051673.1">
    <property type="nucleotide sequence ID" value="NZ_JAIMJA010000003.1"/>
</dbReference>
<dbReference type="Pfam" id="PF06945">
    <property type="entry name" value="DUF1289"/>
    <property type="match status" value="1"/>
</dbReference>
<reference evidence="1 2" key="1">
    <citation type="journal article" date="2022" name="Environ. Microbiol. Rep.">
        <title>Eco-phylogenetic analyses reveal divergent evolution of vitamin B12 metabolism in the marine bacterial family 'Psychromonadaceae'.</title>
        <authorList>
            <person name="Jin X."/>
            <person name="Yang Y."/>
            <person name="Cao H."/>
            <person name="Gao B."/>
            <person name="Zhao Z."/>
        </authorList>
    </citation>
    <scope>NUCLEOTIDE SEQUENCE [LARGE SCALE GENOMIC DNA]</scope>
    <source>
        <strain evidence="1 2">MKS20</strain>
    </source>
</reference>
<gene>
    <name evidence="1" type="ORF">K6Y31_04635</name>
</gene>
<dbReference type="InterPro" id="IPR010710">
    <property type="entry name" value="DUF1289"/>
</dbReference>
<keyword evidence="2" id="KW-1185">Reference proteome</keyword>
<dbReference type="PANTHER" id="PTHR35175">
    <property type="entry name" value="DUF1289 DOMAIN-CONTAINING PROTEIN"/>
    <property type="match status" value="1"/>
</dbReference>
<dbReference type="PANTHER" id="PTHR35175:SF2">
    <property type="entry name" value="DUF1289 DOMAIN-CONTAINING PROTEIN"/>
    <property type="match status" value="1"/>
</dbReference>
<sequence>MSHFEVKSPCVRNCCLNEQDICLGCHRSLDEIIAWHDSNDSEKEKILNQAKQRALQIGQKNIKF</sequence>
<accession>A0ABS8W8K8</accession>
<organism evidence="1 2">
    <name type="scientific">Motilimonas cestriensis</name>
    <dbReference type="NCBI Taxonomy" id="2742685"/>
    <lineage>
        <taxon>Bacteria</taxon>
        <taxon>Pseudomonadati</taxon>
        <taxon>Pseudomonadota</taxon>
        <taxon>Gammaproteobacteria</taxon>
        <taxon>Alteromonadales</taxon>
        <taxon>Alteromonadales genera incertae sedis</taxon>
        <taxon>Motilimonas</taxon>
    </lineage>
</organism>
<dbReference type="EMBL" id="JAIMJA010000003">
    <property type="protein sequence ID" value="MCE2594096.1"/>
    <property type="molecule type" value="Genomic_DNA"/>
</dbReference>
<evidence type="ECO:0000313" key="1">
    <source>
        <dbReference type="EMBL" id="MCE2594096.1"/>
    </source>
</evidence>
<protein>
    <submittedName>
        <fullName evidence="1">DUF1289 domain-containing protein</fullName>
    </submittedName>
</protein>
<name>A0ABS8W8K8_9GAMM</name>
<evidence type="ECO:0000313" key="2">
    <source>
        <dbReference type="Proteomes" id="UP001201273"/>
    </source>
</evidence>
<comment type="caution">
    <text evidence="1">The sequence shown here is derived from an EMBL/GenBank/DDBJ whole genome shotgun (WGS) entry which is preliminary data.</text>
</comment>
<proteinExistence type="predicted"/>
<dbReference type="Proteomes" id="UP001201273">
    <property type="component" value="Unassembled WGS sequence"/>
</dbReference>